<dbReference type="KEGG" id="vg:7750914"/>
<feature type="region of interest" description="Disordered" evidence="1">
    <location>
        <begin position="253"/>
        <end position="287"/>
    </location>
</feature>
<gene>
    <name evidence="2" type="ORF">lb338_phage_59</name>
</gene>
<reference evidence="2 3" key="1">
    <citation type="journal article" date="2009" name="Gene">
        <title>Genome of a virulent bacteriophage Lb338-1 that lyses the probiotic Lactobacillus paracasei cheese strain.</title>
        <authorList>
            <person name="Alemayehu D."/>
            <person name="Ross R.P."/>
            <person name="O'Sullivan O."/>
            <person name="Coffey A."/>
            <person name="Stanton C."/>
            <person name="Fitzgerald G.F."/>
            <person name="McAuliffe O."/>
        </authorList>
    </citation>
    <scope>NUCLEOTIDE SEQUENCE [LARGE SCALE GENOMIC DNA]</scope>
    <source>
        <strain evidence="2">Lb338-1</strain>
    </source>
</reference>
<dbReference type="GeneID" id="7750914"/>
<organism evidence="2 3">
    <name type="scientific">Lactobacillus phage Lb338-1</name>
    <dbReference type="NCBI Taxonomy" id="2892342"/>
    <lineage>
        <taxon>Viruses</taxon>
        <taxon>Duplodnaviria</taxon>
        <taxon>Heunggongvirae</taxon>
        <taxon>Uroviricota</taxon>
        <taxon>Caudoviricetes</taxon>
        <taxon>Herelleviridae</taxon>
        <taxon>Mooreparkvirus</taxon>
        <taxon>Mooreparkvirus Lb3381</taxon>
    </lineage>
</organism>
<evidence type="ECO:0000313" key="2">
    <source>
        <dbReference type="EMBL" id="ACO36980.1"/>
    </source>
</evidence>
<evidence type="ECO:0000256" key="1">
    <source>
        <dbReference type="SAM" id="MobiDB-lite"/>
    </source>
</evidence>
<dbReference type="RefSeq" id="YP_002790738.1">
    <property type="nucleotide sequence ID" value="NC_012530.1"/>
</dbReference>
<dbReference type="EMBL" id="FJ822135">
    <property type="protein sequence ID" value="ACO36980.1"/>
    <property type="molecule type" value="Genomic_DNA"/>
</dbReference>
<keyword evidence="3" id="KW-1185">Reference proteome</keyword>
<accession>C1KFG9</accession>
<proteinExistence type="predicted"/>
<protein>
    <submittedName>
        <fullName evidence="2">Uncharacterized protein</fullName>
    </submittedName>
</protein>
<feature type="compositionally biased region" description="Basic and acidic residues" evidence="1">
    <location>
        <begin position="253"/>
        <end position="275"/>
    </location>
</feature>
<name>C1KFG9_9CAUD</name>
<dbReference type="Proteomes" id="UP000001878">
    <property type="component" value="Segment"/>
</dbReference>
<evidence type="ECO:0000313" key="3">
    <source>
        <dbReference type="Proteomes" id="UP000001878"/>
    </source>
</evidence>
<sequence>MENYESWKYRPYGNVYTKQQFINYLENKEYGTISIASLSLCGVSYLFHISKYKVDSISYSLNFKRPKEITKNVYVAASYVVNKKGIVNQAGYVTDQVKNRLEVAKDIYKSLYNSYIQAENELVKEVLKKSASIKSPMVSKQGKADIIKKLGNVNPNVSMEKSSKEEIVRLPSMLYRNLYYVYLDGNFDHYDYNEKPFRKTEEVAHLLKLMDPGTPNYIETDSIADEIVSAMHNSNLDSCEDFYIRETELHDLTSGKEKGKEEKETVTKPVEDNKGLHSSNSAEPYVQIPPESAPYLREKISKIVKINSRKGSPKRYTITIPAPVKGTNIQLNVYRGGATIHYSNTNGSVNHKQSFVINKTDTLDSIKKTVDENYKDIDIEKRLESGYAGNLSSGDVDFLMKEYPSVYYLVDYLSKLLKSREEEADVNSKEISSKKVVQNKQKDNRDRGIKVMAEHFSNVSYNYQKINGLYLYDHAIHKRFNTWKDLLKEDKKGLKNMQPVKTHRSTRGTIIQKLKNNPEVGTKYLKFAKQEKKIYDKLNSSWVDRVKDILFK</sequence>